<dbReference type="Gene3D" id="1.20.120.1490">
    <property type="match status" value="1"/>
</dbReference>
<gene>
    <name evidence="2" type="ORF">CFR71_01250</name>
</gene>
<reference evidence="2 3" key="1">
    <citation type="submission" date="2017-07" db="EMBL/GenBank/DDBJ databases">
        <title>A draft genome sequence of Komagataeibacter sp. T5K1.</title>
        <authorList>
            <person name="Skraban J."/>
            <person name="Cleenwerck I."/>
            <person name="Vandamme P."/>
            <person name="Trcek J."/>
        </authorList>
    </citation>
    <scope>NUCLEOTIDE SEQUENCE [LARGE SCALE GENOMIC DNA]</scope>
    <source>
        <strain evidence="2 3">T5K1</strain>
    </source>
</reference>
<dbReference type="AlphaFoldDB" id="A0A318QEJ8"/>
<accession>A0A318QEJ8</accession>
<evidence type="ECO:0000313" key="3">
    <source>
        <dbReference type="Proteomes" id="UP000247609"/>
    </source>
</evidence>
<comment type="caution">
    <text evidence="2">The sequence shown here is derived from an EMBL/GenBank/DDBJ whole genome shotgun (WGS) entry which is preliminary data.</text>
</comment>
<name>A0A318QEJ8_9PROT</name>
<evidence type="ECO:0000313" key="2">
    <source>
        <dbReference type="EMBL" id="PYD77000.1"/>
    </source>
</evidence>
<dbReference type="EMBL" id="NOXG01000001">
    <property type="protein sequence ID" value="PYD77000.1"/>
    <property type="molecule type" value="Genomic_DNA"/>
</dbReference>
<feature type="chain" id="PRO_5016400456" description="Periplasmic heavy metal sensor" evidence="1">
    <location>
        <begin position="28"/>
        <end position="162"/>
    </location>
</feature>
<evidence type="ECO:0008006" key="4">
    <source>
        <dbReference type="Google" id="ProtNLM"/>
    </source>
</evidence>
<keyword evidence="1" id="KW-0732">Signal</keyword>
<dbReference type="RefSeq" id="WP_110526005.1">
    <property type="nucleotide sequence ID" value="NZ_NOXG01000001.1"/>
</dbReference>
<sequence>MIKKMILAAAVVGGIAGMGVESTAAVAAPPAPPPSCHGAPGGMPFLGQVSLTKAQRKKIDAILKADHPDFHADMEKESGLHHQIQDLLATPGKVDQAQIVSLQQQIASIHQAHEAERLQTAIRIHDVLTADQLTQIKAAQDKADSLHAQLRALMAPPSPPTP</sequence>
<dbReference type="Proteomes" id="UP000247609">
    <property type="component" value="Unassembled WGS sequence"/>
</dbReference>
<feature type="signal peptide" evidence="1">
    <location>
        <begin position="1"/>
        <end position="27"/>
    </location>
</feature>
<evidence type="ECO:0000256" key="1">
    <source>
        <dbReference type="SAM" id="SignalP"/>
    </source>
</evidence>
<protein>
    <recommendedName>
        <fullName evidence="4">Periplasmic heavy metal sensor</fullName>
    </recommendedName>
</protein>
<organism evidence="2 3">
    <name type="scientific">Novacetimonas pomaceti</name>
    <dbReference type="NCBI Taxonomy" id="2021998"/>
    <lineage>
        <taxon>Bacteria</taxon>
        <taxon>Pseudomonadati</taxon>
        <taxon>Pseudomonadota</taxon>
        <taxon>Alphaproteobacteria</taxon>
        <taxon>Acetobacterales</taxon>
        <taxon>Acetobacteraceae</taxon>
        <taxon>Novacetimonas</taxon>
    </lineage>
</organism>
<proteinExistence type="predicted"/>